<keyword evidence="2" id="KW-0472">Membrane</keyword>
<evidence type="ECO:0000313" key="4">
    <source>
        <dbReference type="Proteomes" id="UP001459277"/>
    </source>
</evidence>
<evidence type="ECO:0000256" key="1">
    <source>
        <dbReference type="SAM" id="MobiDB-lite"/>
    </source>
</evidence>
<feature type="transmembrane region" description="Helical" evidence="2">
    <location>
        <begin position="70"/>
        <end position="88"/>
    </location>
</feature>
<gene>
    <name evidence="3" type="ORF">SO802_003679</name>
</gene>
<feature type="region of interest" description="Disordered" evidence="1">
    <location>
        <begin position="1"/>
        <end position="25"/>
    </location>
</feature>
<accession>A0AAW2E4P8</accession>
<evidence type="ECO:0000256" key="2">
    <source>
        <dbReference type="SAM" id="Phobius"/>
    </source>
</evidence>
<keyword evidence="4" id="KW-1185">Reference proteome</keyword>
<dbReference type="Proteomes" id="UP001459277">
    <property type="component" value="Unassembled WGS sequence"/>
</dbReference>
<comment type="caution">
    <text evidence="3">The sequence shown here is derived from an EMBL/GenBank/DDBJ whole genome shotgun (WGS) entry which is preliminary data.</text>
</comment>
<reference evidence="3 4" key="1">
    <citation type="submission" date="2024-01" db="EMBL/GenBank/DDBJ databases">
        <title>A telomere-to-telomere, gap-free genome of sweet tea (Lithocarpus litseifolius).</title>
        <authorList>
            <person name="Zhou J."/>
        </authorList>
    </citation>
    <scope>NUCLEOTIDE SEQUENCE [LARGE SCALE GENOMIC DNA]</scope>
    <source>
        <strain evidence="3">Zhou-2022a</strain>
        <tissue evidence="3">Leaf</tissue>
    </source>
</reference>
<name>A0AAW2E4P8_9ROSI</name>
<protein>
    <submittedName>
        <fullName evidence="3">Uncharacterized protein</fullName>
    </submittedName>
</protein>
<evidence type="ECO:0000313" key="3">
    <source>
        <dbReference type="EMBL" id="KAL0016610.1"/>
    </source>
</evidence>
<proteinExistence type="predicted"/>
<keyword evidence="2" id="KW-0812">Transmembrane</keyword>
<sequence>MTPPSSADKDKEQSPAFTSLPPPVSRQNHYWLRREFRRLSPLVYRHHQMAGIAAGRFLLCWINTDELWTLNFLFNLYDFFFICFLLAVTY</sequence>
<dbReference type="AlphaFoldDB" id="A0AAW2E4P8"/>
<dbReference type="EMBL" id="JAZDWU010000001">
    <property type="protein sequence ID" value="KAL0016610.1"/>
    <property type="molecule type" value="Genomic_DNA"/>
</dbReference>
<keyword evidence="2" id="KW-1133">Transmembrane helix</keyword>
<organism evidence="3 4">
    <name type="scientific">Lithocarpus litseifolius</name>
    <dbReference type="NCBI Taxonomy" id="425828"/>
    <lineage>
        <taxon>Eukaryota</taxon>
        <taxon>Viridiplantae</taxon>
        <taxon>Streptophyta</taxon>
        <taxon>Embryophyta</taxon>
        <taxon>Tracheophyta</taxon>
        <taxon>Spermatophyta</taxon>
        <taxon>Magnoliopsida</taxon>
        <taxon>eudicotyledons</taxon>
        <taxon>Gunneridae</taxon>
        <taxon>Pentapetalae</taxon>
        <taxon>rosids</taxon>
        <taxon>fabids</taxon>
        <taxon>Fagales</taxon>
        <taxon>Fagaceae</taxon>
        <taxon>Lithocarpus</taxon>
    </lineage>
</organism>